<dbReference type="GO" id="GO:0006281">
    <property type="term" value="P:DNA repair"/>
    <property type="evidence" value="ECO:0007669"/>
    <property type="project" value="UniProtKB-KW"/>
</dbReference>
<evidence type="ECO:0000256" key="7">
    <source>
        <dbReference type="ARBA" id="ARBA00023204"/>
    </source>
</evidence>
<evidence type="ECO:0000313" key="10">
    <source>
        <dbReference type="EMBL" id="GIG72897.1"/>
    </source>
</evidence>
<dbReference type="EMBL" id="BONU01000006">
    <property type="protein sequence ID" value="GIG72897.1"/>
    <property type="molecule type" value="Genomic_DNA"/>
</dbReference>
<dbReference type="Proteomes" id="UP000653674">
    <property type="component" value="Unassembled WGS sequence"/>
</dbReference>
<keyword evidence="6" id="KW-0411">Iron-sulfur</keyword>
<dbReference type="GO" id="GO:0051539">
    <property type="term" value="F:4 iron, 4 sulfur cluster binding"/>
    <property type="evidence" value="ECO:0007669"/>
    <property type="project" value="UniProtKB-KW"/>
</dbReference>
<dbReference type="GO" id="GO:0046872">
    <property type="term" value="F:metal ion binding"/>
    <property type="evidence" value="ECO:0007669"/>
    <property type="project" value="UniProtKB-KW"/>
</dbReference>
<dbReference type="Gene3D" id="3.40.470.10">
    <property type="entry name" value="Uracil-DNA glycosylase-like domain"/>
    <property type="match status" value="1"/>
</dbReference>
<dbReference type="RefSeq" id="WP_168073676.1">
    <property type="nucleotide sequence ID" value="NZ_BAAAQJ010000016.1"/>
</dbReference>
<keyword evidence="7" id="KW-0234">DNA repair</keyword>
<keyword evidence="4" id="KW-0378">Hydrolase</keyword>
<feature type="domain" description="Uracil-DNA glycosylase-like" evidence="9">
    <location>
        <begin position="13"/>
        <end position="123"/>
    </location>
</feature>
<keyword evidence="5" id="KW-0408">Iron</keyword>
<dbReference type="GO" id="GO:0097506">
    <property type="term" value="F:deaminated base DNA N-glycosylase activity"/>
    <property type="evidence" value="ECO:0007669"/>
    <property type="project" value="UniProtKB-ARBA"/>
</dbReference>
<sequence length="134" mass="14817">MSREAVKHFKHKPAAPGKRRIHESPNRTEIVACRPWLVAEFEVLHPHAVVALGAVAAKALLGPSFRVTKQRGIPLPWPESAYRPEDFTGEAHDDAFVLATIHPSAVLRADDREAAYRGLVDDLRVVTEQLASGR</sequence>
<dbReference type="InterPro" id="IPR036895">
    <property type="entry name" value="Uracil-DNA_glycosylase-like_sf"/>
</dbReference>
<evidence type="ECO:0000256" key="1">
    <source>
        <dbReference type="ARBA" id="ARBA00022485"/>
    </source>
</evidence>
<keyword evidence="1" id="KW-0004">4Fe-4S</keyword>
<feature type="compositionally biased region" description="Basic residues" evidence="8">
    <location>
        <begin position="8"/>
        <end position="21"/>
    </location>
</feature>
<accession>A0A8J3LH67</accession>
<evidence type="ECO:0000256" key="5">
    <source>
        <dbReference type="ARBA" id="ARBA00023004"/>
    </source>
</evidence>
<name>A0A8J3LH67_9ACTN</name>
<evidence type="ECO:0000256" key="2">
    <source>
        <dbReference type="ARBA" id="ARBA00022723"/>
    </source>
</evidence>
<dbReference type="InterPro" id="IPR051536">
    <property type="entry name" value="UDG_Type-4/5"/>
</dbReference>
<protein>
    <recommendedName>
        <fullName evidence="9">Uracil-DNA glycosylase-like domain-containing protein</fullName>
    </recommendedName>
</protein>
<dbReference type="PANTHER" id="PTHR33693:SF9">
    <property type="entry name" value="TYPE-4 URACIL-DNA GLYCOSYLASE"/>
    <property type="match status" value="1"/>
</dbReference>
<evidence type="ECO:0000259" key="9">
    <source>
        <dbReference type="Pfam" id="PF03167"/>
    </source>
</evidence>
<organism evidence="10 11">
    <name type="scientific">Planosporangium flavigriseum</name>
    <dbReference type="NCBI Taxonomy" id="373681"/>
    <lineage>
        <taxon>Bacteria</taxon>
        <taxon>Bacillati</taxon>
        <taxon>Actinomycetota</taxon>
        <taxon>Actinomycetes</taxon>
        <taxon>Micromonosporales</taxon>
        <taxon>Micromonosporaceae</taxon>
        <taxon>Planosporangium</taxon>
    </lineage>
</organism>
<keyword evidence="2" id="KW-0479">Metal-binding</keyword>
<evidence type="ECO:0000256" key="8">
    <source>
        <dbReference type="SAM" id="MobiDB-lite"/>
    </source>
</evidence>
<dbReference type="Pfam" id="PF03167">
    <property type="entry name" value="UDG"/>
    <property type="match status" value="1"/>
</dbReference>
<gene>
    <name evidence="10" type="ORF">Pfl04_13010</name>
</gene>
<evidence type="ECO:0000256" key="4">
    <source>
        <dbReference type="ARBA" id="ARBA00022801"/>
    </source>
</evidence>
<keyword evidence="11" id="KW-1185">Reference proteome</keyword>
<dbReference type="PANTHER" id="PTHR33693">
    <property type="entry name" value="TYPE-5 URACIL-DNA GLYCOSYLASE"/>
    <property type="match status" value="1"/>
</dbReference>
<proteinExistence type="predicted"/>
<comment type="caution">
    <text evidence="10">The sequence shown here is derived from an EMBL/GenBank/DDBJ whole genome shotgun (WGS) entry which is preliminary data.</text>
</comment>
<evidence type="ECO:0000256" key="3">
    <source>
        <dbReference type="ARBA" id="ARBA00022763"/>
    </source>
</evidence>
<keyword evidence="3" id="KW-0227">DNA damage</keyword>
<reference evidence="10" key="1">
    <citation type="submission" date="2021-01" db="EMBL/GenBank/DDBJ databases">
        <title>Whole genome shotgun sequence of Planosporangium flavigriseum NBRC 105377.</title>
        <authorList>
            <person name="Komaki H."/>
            <person name="Tamura T."/>
        </authorList>
    </citation>
    <scope>NUCLEOTIDE SEQUENCE</scope>
    <source>
        <strain evidence="10">NBRC 105377</strain>
    </source>
</reference>
<dbReference type="SUPFAM" id="SSF52141">
    <property type="entry name" value="Uracil-DNA glycosylase-like"/>
    <property type="match status" value="1"/>
</dbReference>
<dbReference type="AlphaFoldDB" id="A0A8J3LH67"/>
<evidence type="ECO:0000313" key="11">
    <source>
        <dbReference type="Proteomes" id="UP000653674"/>
    </source>
</evidence>
<dbReference type="InterPro" id="IPR005122">
    <property type="entry name" value="Uracil-DNA_glycosylase-like"/>
</dbReference>
<evidence type="ECO:0000256" key="6">
    <source>
        <dbReference type="ARBA" id="ARBA00023014"/>
    </source>
</evidence>
<feature type="region of interest" description="Disordered" evidence="8">
    <location>
        <begin position="1"/>
        <end position="23"/>
    </location>
</feature>